<evidence type="ECO:0000313" key="4">
    <source>
        <dbReference type="EMBL" id="TFB82308.1"/>
    </source>
</evidence>
<dbReference type="PANTHER" id="PTHR42928:SF3">
    <property type="entry name" value="UPF0065 PROTEIN YFLP"/>
    <property type="match status" value="1"/>
</dbReference>
<protein>
    <submittedName>
        <fullName evidence="3">Putative tricarboxylic transport membrane protein</fullName>
    </submittedName>
    <submittedName>
        <fullName evidence="4">Tripartite tricarboxylate transporter substrate binding protein</fullName>
    </submittedName>
</protein>
<organism evidence="3 5">
    <name type="scientific">Cryobacterium flavum</name>
    <dbReference type="NCBI Taxonomy" id="1424659"/>
    <lineage>
        <taxon>Bacteria</taxon>
        <taxon>Bacillati</taxon>
        <taxon>Actinomycetota</taxon>
        <taxon>Actinomycetes</taxon>
        <taxon>Micrococcales</taxon>
        <taxon>Microbacteriaceae</taxon>
        <taxon>Cryobacterium</taxon>
    </lineage>
</organism>
<dbReference type="CDD" id="cd07012">
    <property type="entry name" value="PBP2_Bug_TTT"/>
    <property type="match status" value="1"/>
</dbReference>
<dbReference type="EMBL" id="FNIB01000008">
    <property type="protein sequence ID" value="SDN96574.1"/>
    <property type="molecule type" value="Genomic_DNA"/>
</dbReference>
<dbReference type="Proteomes" id="UP000298252">
    <property type="component" value="Unassembled WGS sequence"/>
</dbReference>
<sequence length="338" mass="35497">MKRSARFTLAAATAAIVAITGVSCSSNAGSGGTDGAVEYPSGAIEFATAGDPGGGLDLFARQIQQTLSAESLTDAQIDITNIGGGGGNPTMALGRQRAGTAETLLGNSNRVYLNPIMGTTDLTMGKDFVPIAQLMTEYVVLAVREDSPFTSGSQVMEALREDTRALTLGVGTVPSDDQLHLLRAAEAAGVAAEDLNIVAFSSGGDLLTQLLGGQVDAISTGFSEALPQYEAGEIRILAISAPERLDGPASGIPTWIEQDVDVVVEHWRGVFGPADMPATAVKYWEDTFEKMVATDAWADVLERNQWAPLFRTGDDFGAIIEEEAETGERLLRSVGLIE</sequence>
<proteinExistence type="inferred from homology"/>
<evidence type="ECO:0000313" key="5">
    <source>
        <dbReference type="Proteomes" id="UP000199639"/>
    </source>
</evidence>
<evidence type="ECO:0000256" key="2">
    <source>
        <dbReference type="SAM" id="SignalP"/>
    </source>
</evidence>
<evidence type="ECO:0000313" key="6">
    <source>
        <dbReference type="Proteomes" id="UP000298252"/>
    </source>
</evidence>
<dbReference type="PIRSF" id="PIRSF017082">
    <property type="entry name" value="YflP"/>
    <property type="match status" value="1"/>
</dbReference>
<dbReference type="PANTHER" id="PTHR42928">
    <property type="entry name" value="TRICARBOXYLATE-BINDING PROTEIN"/>
    <property type="match status" value="1"/>
</dbReference>
<dbReference type="Pfam" id="PF03401">
    <property type="entry name" value="TctC"/>
    <property type="match status" value="1"/>
</dbReference>
<dbReference type="STRING" id="1424659.SAMN05216368_108215"/>
<dbReference type="Gene3D" id="3.40.190.10">
    <property type="entry name" value="Periplasmic binding protein-like II"/>
    <property type="match status" value="1"/>
</dbReference>
<dbReference type="InterPro" id="IPR005064">
    <property type="entry name" value="BUG"/>
</dbReference>
<feature type="chain" id="PRO_5044608998" evidence="2">
    <location>
        <begin position="29"/>
        <end position="338"/>
    </location>
</feature>
<keyword evidence="6" id="KW-1185">Reference proteome</keyword>
<reference evidence="3 5" key="1">
    <citation type="submission" date="2016-10" db="EMBL/GenBank/DDBJ databases">
        <authorList>
            <person name="Varghese N."/>
            <person name="Submissions S."/>
        </authorList>
    </citation>
    <scope>NUCLEOTIDE SEQUENCE [LARGE SCALE GENOMIC DNA]</scope>
    <source>
        <strain evidence="3 5">CGMCC 1.11215</strain>
    </source>
</reference>
<feature type="signal peptide" evidence="2">
    <location>
        <begin position="1"/>
        <end position="28"/>
    </location>
</feature>
<dbReference type="PROSITE" id="PS51257">
    <property type="entry name" value="PROKAR_LIPOPROTEIN"/>
    <property type="match status" value="1"/>
</dbReference>
<dbReference type="SUPFAM" id="SSF53850">
    <property type="entry name" value="Periplasmic binding protein-like II"/>
    <property type="match status" value="1"/>
</dbReference>
<dbReference type="AlphaFoldDB" id="A0A4R8VHY2"/>
<evidence type="ECO:0000256" key="1">
    <source>
        <dbReference type="ARBA" id="ARBA00006987"/>
    </source>
</evidence>
<dbReference type="EMBL" id="SOFD01000002">
    <property type="protein sequence ID" value="TFB82308.1"/>
    <property type="molecule type" value="Genomic_DNA"/>
</dbReference>
<keyword evidence="2" id="KW-0732">Signal</keyword>
<name>A0A4R8VHY2_9MICO</name>
<dbReference type="Proteomes" id="UP000199639">
    <property type="component" value="Unassembled WGS sequence"/>
</dbReference>
<evidence type="ECO:0000313" key="3">
    <source>
        <dbReference type="EMBL" id="SDN96574.1"/>
    </source>
</evidence>
<comment type="similarity">
    <text evidence="1">Belongs to the UPF0065 (bug) family.</text>
</comment>
<reference evidence="4 6" key="2">
    <citation type="submission" date="2019-03" db="EMBL/GenBank/DDBJ databases">
        <title>Genomics of glacier-inhabiting Cryobacterium strains.</title>
        <authorList>
            <person name="Liu Q."/>
            <person name="Xin Y.-H."/>
        </authorList>
    </citation>
    <scope>NUCLEOTIDE SEQUENCE [LARGE SCALE GENOMIC DNA]</scope>
    <source>
        <strain evidence="4 6">Hh8</strain>
    </source>
</reference>
<dbReference type="Gene3D" id="3.40.190.150">
    <property type="entry name" value="Bordetella uptake gene, domain 1"/>
    <property type="match status" value="1"/>
</dbReference>
<dbReference type="InterPro" id="IPR042100">
    <property type="entry name" value="Bug_dom1"/>
</dbReference>
<gene>
    <name evidence="4" type="ORF">E3O21_01245</name>
    <name evidence="3" type="ORF">SAMN05216368_108215</name>
</gene>
<dbReference type="RefSeq" id="WP_092341292.1">
    <property type="nucleotide sequence ID" value="NZ_FNIB01000008.1"/>
</dbReference>
<accession>A0A4R8VHY2</accession>